<dbReference type="HAMAP" id="MF_01609">
    <property type="entry name" value="Glu_cys_ligase_2"/>
    <property type="match status" value="1"/>
</dbReference>
<evidence type="ECO:0000256" key="3">
    <source>
        <dbReference type="ARBA" id="ARBA00022840"/>
    </source>
</evidence>
<dbReference type="InterPro" id="IPR011793">
    <property type="entry name" value="YbdK"/>
</dbReference>
<dbReference type="PANTHER" id="PTHR36510:SF1">
    <property type="entry name" value="GLUTAMATE--CYSTEINE LIGASE 2-RELATED"/>
    <property type="match status" value="1"/>
</dbReference>
<gene>
    <name evidence="6" type="ORF">MANY_29660</name>
</gene>
<dbReference type="InterPro" id="IPR006336">
    <property type="entry name" value="GCS2"/>
</dbReference>
<dbReference type="KEGG" id="many:MANY_29660"/>
<dbReference type="EC" id="6.3.2.2" evidence="5"/>
<evidence type="ECO:0000313" key="6">
    <source>
        <dbReference type="EMBL" id="BBZ77629.1"/>
    </source>
</evidence>
<evidence type="ECO:0000256" key="4">
    <source>
        <dbReference type="ARBA" id="ARBA00048819"/>
    </source>
</evidence>
<dbReference type="GO" id="GO:0004357">
    <property type="term" value="F:glutamate-cysteine ligase activity"/>
    <property type="evidence" value="ECO:0007669"/>
    <property type="project" value="UniProtKB-EC"/>
</dbReference>
<accession>A0A6N4W9C3</accession>
<evidence type="ECO:0000313" key="7">
    <source>
        <dbReference type="Proteomes" id="UP000467249"/>
    </source>
</evidence>
<dbReference type="Pfam" id="PF04107">
    <property type="entry name" value="GCS2"/>
    <property type="match status" value="1"/>
</dbReference>
<dbReference type="EMBL" id="AP022620">
    <property type="protein sequence ID" value="BBZ77629.1"/>
    <property type="molecule type" value="Genomic_DNA"/>
</dbReference>
<comment type="catalytic activity">
    <reaction evidence="4 5">
        <text>L-cysteine + L-glutamate + ATP = gamma-L-glutamyl-L-cysteine + ADP + phosphate + H(+)</text>
        <dbReference type="Rhea" id="RHEA:13285"/>
        <dbReference type="ChEBI" id="CHEBI:15378"/>
        <dbReference type="ChEBI" id="CHEBI:29985"/>
        <dbReference type="ChEBI" id="CHEBI:30616"/>
        <dbReference type="ChEBI" id="CHEBI:35235"/>
        <dbReference type="ChEBI" id="CHEBI:43474"/>
        <dbReference type="ChEBI" id="CHEBI:58173"/>
        <dbReference type="ChEBI" id="CHEBI:456216"/>
        <dbReference type="EC" id="6.3.2.2"/>
    </reaction>
</comment>
<keyword evidence="1 5" id="KW-0436">Ligase</keyword>
<evidence type="ECO:0000256" key="2">
    <source>
        <dbReference type="ARBA" id="ARBA00022741"/>
    </source>
</evidence>
<dbReference type="GO" id="GO:0042398">
    <property type="term" value="P:modified amino acid biosynthetic process"/>
    <property type="evidence" value="ECO:0007669"/>
    <property type="project" value="InterPro"/>
</dbReference>
<dbReference type="NCBIfam" id="NF010041">
    <property type="entry name" value="PRK13517.1-1"/>
    <property type="match status" value="1"/>
</dbReference>
<dbReference type="GO" id="GO:0005524">
    <property type="term" value="F:ATP binding"/>
    <property type="evidence" value="ECO:0007669"/>
    <property type="project" value="UniProtKB-KW"/>
</dbReference>
<keyword evidence="7" id="KW-1185">Reference proteome</keyword>
<dbReference type="PANTHER" id="PTHR36510">
    <property type="entry name" value="GLUTAMATE--CYSTEINE LIGASE 2-RELATED"/>
    <property type="match status" value="1"/>
</dbReference>
<dbReference type="SUPFAM" id="SSF55931">
    <property type="entry name" value="Glutamine synthetase/guanido kinase"/>
    <property type="match status" value="1"/>
</dbReference>
<keyword evidence="3 5" id="KW-0067">ATP-binding</keyword>
<comment type="function">
    <text evidence="5">ATP-dependent carboxylate-amine ligase which exhibits weak glutamate--cysteine ligase activity.</text>
</comment>
<comment type="similarity">
    <text evidence="5">Belongs to the glutamate--cysteine ligase type 2 family. YbdK subfamily.</text>
</comment>
<sequence>MSAPSVGVEEEFLLVDPHTGEPVPRNSEVAHRAARHDVELQLELTTCQVETATAAAQTSSQLRQDLTRLRRVAADAAQEAGATLLAVGLPPTVPHAFPITDAPRYRAIAERFGMIASEQGICGCHVHVEVPDRDAAIDVGNRLRPWLPLLLALTANSAVYRNSDSGHASWRSVLWGRWPSAGPPPFFESVDHYDAMVAMMIDSGAMLDDGMVYWDVRPSAKFPTVEVRVSDVPSTVAETVLLATLIRAAVMTALDEAARGVPPPRVSDHTLRAAYWKSAHDGLDGQAIDVLDGWATAPTARVLGQWLTFLAPALQELGDEEWVRAEVARLLQDGNGAMRQRQAWQQRGEIGDVLAEAAAATVRGLDV</sequence>
<protein>
    <recommendedName>
        <fullName evidence="5">Putative glutamate--cysteine ligase 2</fullName>
        <ecNumber evidence="5">6.3.2.2</ecNumber>
    </recommendedName>
    <alternativeName>
        <fullName evidence="5">Gamma-glutamylcysteine synthetase 2</fullName>
        <shortName evidence="5">GCS 2</shortName>
        <shortName evidence="5">Gamma-GCS 2</shortName>
    </alternativeName>
</protein>
<dbReference type="AlphaFoldDB" id="A0A6N4W9C3"/>
<dbReference type="InterPro" id="IPR050141">
    <property type="entry name" value="GCL_type2/YbdK_subfam"/>
</dbReference>
<dbReference type="Gene3D" id="3.30.590.20">
    <property type="match status" value="1"/>
</dbReference>
<evidence type="ECO:0000256" key="5">
    <source>
        <dbReference type="HAMAP-Rule" id="MF_01609"/>
    </source>
</evidence>
<evidence type="ECO:0000256" key="1">
    <source>
        <dbReference type="ARBA" id="ARBA00022598"/>
    </source>
</evidence>
<name>A0A6N4W9C3_9MYCO</name>
<keyword evidence="2 5" id="KW-0547">Nucleotide-binding</keyword>
<dbReference type="Proteomes" id="UP000467249">
    <property type="component" value="Chromosome"/>
</dbReference>
<organism evidence="6 7">
    <name type="scientific">Mycolicibacterium anyangense</name>
    <dbReference type="NCBI Taxonomy" id="1431246"/>
    <lineage>
        <taxon>Bacteria</taxon>
        <taxon>Bacillati</taxon>
        <taxon>Actinomycetota</taxon>
        <taxon>Actinomycetes</taxon>
        <taxon>Mycobacteriales</taxon>
        <taxon>Mycobacteriaceae</taxon>
        <taxon>Mycolicibacterium</taxon>
    </lineage>
</organism>
<dbReference type="RefSeq" id="WP_163804922.1">
    <property type="nucleotide sequence ID" value="NZ_AP022620.1"/>
</dbReference>
<dbReference type="NCBIfam" id="TIGR02050">
    <property type="entry name" value="gshA_cyan_rel"/>
    <property type="match status" value="1"/>
</dbReference>
<reference evidence="6 7" key="1">
    <citation type="journal article" date="2019" name="Emerg. Microbes Infect.">
        <title>Comprehensive subspecies identification of 175 nontuberculous mycobacteria species based on 7547 genomic profiles.</title>
        <authorList>
            <person name="Matsumoto Y."/>
            <person name="Kinjo T."/>
            <person name="Motooka D."/>
            <person name="Nabeya D."/>
            <person name="Jung N."/>
            <person name="Uechi K."/>
            <person name="Horii T."/>
            <person name="Iida T."/>
            <person name="Fujita J."/>
            <person name="Nakamura S."/>
        </authorList>
    </citation>
    <scope>NUCLEOTIDE SEQUENCE [LARGE SCALE GENOMIC DNA]</scope>
    <source>
        <strain evidence="6 7">JCM 30275</strain>
    </source>
</reference>
<proteinExistence type="inferred from homology"/>
<dbReference type="InterPro" id="IPR014746">
    <property type="entry name" value="Gln_synth/guanido_kin_cat_dom"/>
</dbReference>